<evidence type="ECO:0000313" key="1">
    <source>
        <dbReference type="EMBL" id="KAJ1370301.1"/>
    </source>
</evidence>
<protein>
    <submittedName>
        <fullName evidence="1">Uncharacterized protein</fullName>
    </submittedName>
</protein>
<sequence>MMKIQTINDQLRIDSDEFRVMADLTWEELSKARTSNIGRLKRQVSPKEISMRFLRV</sequence>
<organism evidence="1 2">
    <name type="scientific">Parelaphostrongylus tenuis</name>
    <name type="common">Meningeal worm</name>
    <dbReference type="NCBI Taxonomy" id="148309"/>
    <lineage>
        <taxon>Eukaryota</taxon>
        <taxon>Metazoa</taxon>
        <taxon>Ecdysozoa</taxon>
        <taxon>Nematoda</taxon>
        <taxon>Chromadorea</taxon>
        <taxon>Rhabditida</taxon>
        <taxon>Rhabditina</taxon>
        <taxon>Rhabditomorpha</taxon>
        <taxon>Strongyloidea</taxon>
        <taxon>Metastrongylidae</taxon>
        <taxon>Parelaphostrongylus</taxon>
    </lineage>
</organism>
<evidence type="ECO:0000313" key="2">
    <source>
        <dbReference type="Proteomes" id="UP001196413"/>
    </source>
</evidence>
<keyword evidence="2" id="KW-1185">Reference proteome</keyword>
<gene>
    <name evidence="1" type="ORF">KIN20_031995</name>
</gene>
<reference evidence="1" key="1">
    <citation type="submission" date="2021-06" db="EMBL/GenBank/DDBJ databases">
        <title>Parelaphostrongylus tenuis whole genome reference sequence.</title>
        <authorList>
            <person name="Garwood T.J."/>
            <person name="Larsen P.A."/>
            <person name="Fountain-Jones N.M."/>
            <person name="Garbe J.R."/>
            <person name="Macchietto M.G."/>
            <person name="Kania S.A."/>
            <person name="Gerhold R.W."/>
            <person name="Richards J.E."/>
            <person name="Wolf T.M."/>
        </authorList>
    </citation>
    <scope>NUCLEOTIDE SEQUENCE</scope>
    <source>
        <strain evidence="1">MNPRO001-30</strain>
        <tissue evidence="1">Meninges</tissue>
    </source>
</reference>
<accession>A0AAD5R6E4</accession>
<name>A0AAD5R6E4_PARTN</name>
<dbReference type="Proteomes" id="UP001196413">
    <property type="component" value="Unassembled WGS sequence"/>
</dbReference>
<dbReference type="EMBL" id="JAHQIW010006764">
    <property type="protein sequence ID" value="KAJ1370301.1"/>
    <property type="molecule type" value="Genomic_DNA"/>
</dbReference>
<proteinExistence type="predicted"/>
<comment type="caution">
    <text evidence="1">The sequence shown here is derived from an EMBL/GenBank/DDBJ whole genome shotgun (WGS) entry which is preliminary data.</text>
</comment>
<dbReference type="AlphaFoldDB" id="A0AAD5R6E4"/>